<evidence type="ECO:0000313" key="4">
    <source>
        <dbReference type="Proteomes" id="UP000282087"/>
    </source>
</evidence>
<feature type="region of interest" description="Disordered" evidence="2">
    <location>
        <begin position="325"/>
        <end position="351"/>
    </location>
</feature>
<feature type="coiled-coil region" evidence="1">
    <location>
        <begin position="592"/>
        <end position="619"/>
    </location>
</feature>
<reference evidence="3 4" key="1">
    <citation type="submission" date="2018-06" db="EMBL/GenBank/DDBJ databases">
        <title>Comparative genomics of downy mildews reveals potential adaptations to biotrophy.</title>
        <authorList>
            <person name="Fletcher K."/>
            <person name="Klosterman S.J."/>
            <person name="Derevnina L."/>
            <person name="Martin F."/>
            <person name="Koike S."/>
            <person name="Reyes Chin-Wo S."/>
            <person name="Mou B."/>
            <person name="Michelmore R."/>
        </authorList>
    </citation>
    <scope>NUCLEOTIDE SEQUENCE [LARGE SCALE GENOMIC DNA]</scope>
    <source>
        <strain evidence="3 4">R14</strain>
    </source>
</reference>
<keyword evidence="4" id="KW-1185">Reference proteome</keyword>
<keyword evidence="1" id="KW-0175">Coiled coil</keyword>
<protein>
    <submittedName>
        <fullName evidence="3">Uncharacterized protein</fullName>
    </submittedName>
</protein>
<feature type="compositionally biased region" description="Basic residues" evidence="2">
    <location>
        <begin position="721"/>
        <end position="731"/>
    </location>
</feature>
<dbReference type="VEuPathDB" id="FungiDB:DD237_005332"/>
<feature type="compositionally biased region" description="Polar residues" evidence="2">
    <location>
        <begin position="330"/>
        <end position="351"/>
    </location>
</feature>
<name>A0A3M6VKP0_9STRA</name>
<comment type="caution">
    <text evidence="3">The sequence shown here is derived from an EMBL/GenBank/DDBJ whole genome shotgun (WGS) entry which is preliminary data.</text>
</comment>
<dbReference type="Proteomes" id="UP000282087">
    <property type="component" value="Unassembled WGS sequence"/>
</dbReference>
<sequence>MSAKYDELLRLVVALSDACKQDKNVLKDGELVDALETHGRHIARLGKQQNKMKEKTQRIIMLLPLGNNKTVKIIEEKVRDGENEAVKEIIKRRKHSMDTEPKIDPLDYSHKLDALDMFPSIELQQKSKRVCTDKCIASLQSTPKQDGVMVSTDTVDSYRSTTVAVAAKEKAVMVSPLKMHQYNHIQGSVSSELKASEAVRAASPLKQLYRAASPNSGDLSASSTSTMASYYDMHDEHDVYPEATQRYARSATNRTSSFESMDWASSDDGISDESMQFRRIANDEQLQSSVVRMLPHPSPTHNADERLNFPELHSERNGDAYYLAKESEPTSESSSRVTPVKQKNNSSAAPNSTEVVMEVLYGIMEHNENFKWLIDPSNQARVAKLVEYHLRDQHNDGASIHAFEDKQFIHELRAHVDGLIHENLKIKTENVRLMEKSSQFAAGVKNVEELERRLATNEDAFNMQEEYHRETEAVFQSERENKSRLVSNLQHDLEKKDSQITSLAENGVDSPANGDIVCNPEIYRLKNTVMEKNREICRLNFQLSTKQKLVDEIAKKVVQQLETTLNISSGETLSTLANGLRLDMDMFLFSSIAEKLETIEELKAALLSMEREVSGLESRVVKKARDNLLLKTKFKSMSERLTEANVNMSRVQAENDCLVASLKEKKEKMHDLIEFLEGKEEQVMHLEEQVNLRQTQLEDVVAQYKKMQRQQLDKKSMSGHLPHRKATVYTQ</sequence>
<feature type="region of interest" description="Disordered" evidence="2">
    <location>
        <begin position="709"/>
        <end position="731"/>
    </location>
</feature>
<evidence type="ECO:0000256" key="1">
    <source>
        <dbReference type="SAM" id="Coils"/>
    </source>
</evidence>
<feature type="coiled-coil region" evidence="1">
    <location>
        <begin position="648"/>
        <end position="696"/>
    </location>
</feature>
<proteinExistence type="predicted"/>
<gene>
    <name evidence="3" type="ORF">DD238_004800</name>
</gene>
<organism evidence="3 4">
    <name type="scientific">Peronospora effusa</name>
    <dbReference type="NCBI Taxonomy" id="542832"/>
    <lineage>
        <taxon>Eukaryota</taxon>
        <taxon>Sar</taxon>
        <taxon>Stramenopiles</taxon>
        <taxon>Oomycota</taxon>
        <taxon>Peronosporomycetes</taxon>
        <taxon>Peronosporales</taxon>
        <taxon>Peronosporaceae</taxon>
        <taxon>Peronospora</taxon>
    </lineage>
</organism>
<dbReference type="VEuPathDB" id="FungiDB:DD237_005331"/>
<accession>A0A3M6VKP0</accession>
<evidence type="ECO:0000256" key="2">
    <source>
        <dbReference type="SAM" id="MobiDB-lite"/>
    </source>
</evidence>
<evidence type="ECO:0000313" key="3">
    <source>
        <dbReference type="EMBL" id="RMX66066.1"/>
    </source>
</evidence>
<dbReference type="EMBL" id="QLLG01000217">
    <property type="protein sequence ID" value="RMX66066.1"/>
    <property type="molecule type" value="Genomic_DNA"/>
</dbReference>
<dbReference type="AlphaFoldDB" id="A0A3M6VKP0"/>